<dbReference type="eggNOG" id="ENOG502ZBTI">
    <property type="taxonomic scope" value="Bacteria"/>
</dbReference>
<accession>I3Y8V9</accession>
<proteinExistence type="predicted"/>
<protein>
    <submittedName>
        <fullName evidence="1">Uncharacterized protein</fullName>
    </submittedName>
</protein>
<dbReference type="STRING" id="765911.Thivi_1420"/>
<name>I3Y8V9_THIV6</name>
<dbReference type="Proteomes" id="UP000006062">
    <property type="component" value="Chromosome"/>
</dbReference>
<dbReference type="OrthoDB" id="5514753at2"/>
<organism evidence="1 2">
    <name type="scientific">Thiocystis violascens (strain ATCC 17096 / DSM 198 / 6111)</name>
    <name type="common">Chromatium violascens</name>
    <dbReference type="NCBI Taxonomy" id="765911"/>
    <lineage>
        <taxon>Bacteria</taxon>
        <taxon>Pseudomonadati</taxon>
        <taxon>Pseudomonadota</taxon>
        <taxon>Gammaproteobacteria</taxon>
        <taxon>Chromatiales</taxon>
        <taxon>Chromatiaceae</taxon>
        <taxon>Thiocystis</taxon>
    </lineage>
</organism>
<dbReference type="EMBL" id="CP003154">
    <property type="protein sequence ID" value="AFL73427.1"/>
    <property type="molecule type" value="Genomic_DNA"/>
</dbReference>
<dbReference type="KEGG" id="tvi:Thivi_1420"/>
<keyword evidence="2" id="KW-1185">Reference proteome</keyword>
<dbReference type="AlphaFoldDB" id="I3Y8V9"/>
<evidence type="ECO:0000313" key="2">
    <source>
        <dbReference type="Proteomes" id="UP000006062"/>
    </source>
</evidence>
<sequence length="372" mass="41816">MNRLDGPTFDRVNLFDIQSYLLRNGWKRLASKNGRWEIYRLSRETEPNLEVVLPASEHFFDTHKRIAEVIRSITQLEDRSEADVYLDLLSLNADSLLIRLQVPRHAATLPIADASRHVRAIKNLLLYAGCSELEPRPHFEQPLPASQNLLGAFEFCHTFRGSFGFEVTSAVSKSKETPDFFSSPINRRIVERIARGLVMLESSVRKDNPGELIESYDVAFNARMCDALFDIGLGGDISFDLEVKWAVSVTPCEDASAFHGMFFGEAQTSMLKFVAEQLKIVKPQLERISGRVVNLHCATNPGEGNARRTVAIKVQHEKYGLIEVRIALGPQFYLMAIEAHSKGKELTATGQLQRRGNTWSLEAIASIEIKSV</sequence>
<gene>
    <name evidence="1" type="ordered locus">Thivi_1420</name>
</gene>
<evidence type="ECO:0000313" key="1">
    <source>
        <dbReference type="EMBL" id="AFL73427.1"/>
    </source>
</evidence>
<dbReference type="HOGENOM" id="CLU_053308_0_0_6"/>
<reference evidence="1 2" key="1">
    <citation type="submission" date="2012-06" db="EMBL/GenBank/DDBJ databases">
        <title>Complete sequence of Thiocystis violascens DSM 198.</title>
        <authorList>
            <consortium name="US DOE Joint Genome Institute"/>
            <person name="Lucas S."/>
            <person name="Han J."/>
            <person name="Lapidus A."/>
            <person name="Cheng J.-F."/>
            <person name="Goodwin L."/>
            <person name="Pitluck S."/>
            <person name="Peters L."/>
            <person name="Ovchinnikova G."/>
            <person name="Teshima H."/>
            <person name="Detter J.C."/>
            <person name="Han C."/>
            <person name="Tapia R."/>
            <person name="Land M."/>
            <person name="Hauser L."/>
            <person name="Kyrpides N."/>
            <person name="Ivanova N."/>
            <person name="Pagani I."/>
            <person name="Vogl K."/>
            <person name="Liu Z."/>
            <person name="Frigaard N.-U."/>
            <person name="Bryant D."/>
            <person name="Woyke T."/>
        </authorList>
    </citation>
    <scope>NUCLEOTIDE SEQUENCE [LARGE SCALE GENOMIC DNA]</scope>
    <source>
        <strain evidence="2">ATCC 17096 / DSM 198 / 6111</strain>
    </source>
</reference>
<dbReference type="RefSeq" id="WP_014777901.1">
    <property type="nucleotide sequence ID" value="NC_018012.1"/>
</dbReference>